<evidence type="ECO:0000313" key="4">
    <source>
        <dbReference type="EMBL" id="ROO87170.1"/>
    </source>
</evidence>
<dbReference type="InterPro" id="IPR041881">
    <property type="entry name" value="PqqD_sf"/>
</dbReference>
<comment type="pathway">
    <text evidence="1">Cofactor biosynthesis; pyrroloquinoline quinone biosynthesis.</text>
</comment>
<proteinExistence type="predicted"/>
<dbReference type="AlphaFoldDB" id="A0A3N1D0Y5"/>
<dbReference type="Proteomes" id="UP000272400">
    <property type="component" value="Unassembled WGS sequence"/>
</dbReference>
<evidence type="ECO:0000256" key="1">
    <source>
        <dbReference type="ARBA" id="ARBA00004886"/>
    </source>
</evidence>
<dbReference type="InterPro" id="IPR022479">
    <property type="entry name" value="PqqD_bac"/>
</dbReference>
<dbReference type="GO" id="GO:0048038">
    <property type="term" value="F:quinone binding"/>
    <property type="evidence" value="ECO:0007669"/>
    <property type="project" value="InterPro"/>
</dbReference>
<keyword evidence="5" id="KW-1185">Reference proteome</keyword>
<dbReference type="OrthoDB" id="7995890at2"/>
<organism evidence="4 5">
    <name type="scientific">Actinocorallia herbida</name>
    <dbReference type="NCBI Taxonomy" id="58109"/>
    <lineage>
        <taxon>Bacteria</taxon>
        <taxon>Bacillati</taxon>
        <taxon>Actinomycetota</taxon>
        <taxon>Actinomycetes</taxon>
        <taxon>Streptosporangiales</taxon>
        <taxon>Thermomonosporaceae</taxon>
        <taxon>Actinocorallia</taxon>
    </lineage>
</organism>
<dbReference type="RefSeq" id="WP_123666488.1">
    <property type="nucleotide sequence ID" value="NZ_RJKE01000001.1"/>
</dbReference>
<comment type="subunit">
    <text evidence="2">Monomer. Interacts with PqqE.</text>
</comment>
<accession>A0A3N1D0Y5</accession>
<evidence type="ECO:0000256" key="3">
    <source>
        <dbReference type="ARBA" id="ARBA00022905"/>
    </source>
</evidence>
<keyword evidence="3" id="KW-0884">PQQ biosynthesis</keyword>
<dbReference type="Gene3D" id="1.10.10.1150">
    <property type="entry name" value="Coenzyme PQQ synthesis protein D (PqqD)"/>
    <property type="match status" value="1"/>
</dbReference>
<sequence length="86" mass="9704">MLADHRPALARSVRLHHDKVRDTDLLLMPERAVRLTGAGGTILRLCDGRRTTAEIVAELVRDFPGEPVEAETTAFLDRMREQGWLI</sequence>
<name>A0A3N1D0Y5_9ACTN</name>
<dbReference type="NCBIfam" id="TIGR03859">
    <property type="entry name" value="PQQ_PqqD"/>
    <property type="match status" value="1"/>
</dbReference>
<comment type="caution">
    <text evidence="4">The sequence shown here is derived from an EMBL/GenBank/DDBJ whole genome shotgun (WGS) entry which is preliminary data.</text>
</comment>
<dbReference type="Pfam" id="PF05402">
    <property type="entry name" value="PqqD"/>
    <property type="match status" value="1"/>
</dbReference>
<dbReference type="UniPathway" id="UPA00539"/>
<evidence type="ECO:0000256" key="2">
    <source>
        <dbReference type="ARBA" id="ARBA00011741"/>
    </source>
</evidence>
<dbReference type="InterPro" id="IPR008792">
    <property type="entry name" value="PQQD"/>
</dbReference>
<reference evidence="4 5" key="1">
    <citation type="submission" date="2018-11" db="EMBL/GenBank/DDBJ databases">
        <title>Sequencing the genomes of 1000 actinobacteria strains.</title>
        <authorList>
            <person name="Klenk H.-P."/>
        </authorList>
    </citation>
    <scope>NUCLEOTIDE SEQUENCE [LARGE SCALE GENOMIC DNA]</scope>
    <source>
        <strain evidence="4 5">DSM 44254</strain>
    </source>
</reference>
<dbReference type="GO" id="GO:0018189">
    <property type="term" value="P:pyrroloquinoline quinone biosynthetic process"/>
    <property type="evidence" value="ECO:0007669"/>
    <property type="project" value="UniProtKB-UniPathway"/>
</dbReference>
<evidence type="ECO:0000313" key="5">
    <source>
        <dbReference type="Proteomes" id="UP000272400"/>
    </source>
</evidence>
<protein>
    <submittedName>
        <fullName evidence="4">Pyrroloquinoline quinone biosynthesis protein D</fullName>
    </submittedName>
</protein>
<dbReference type="EMBL" id="RJKE01000001">
    <property type="protein sequence ID" value="ROO87170.1"/>
    <property type="molecule type" value="Genomic_DNA"/>
</dbReference>
<gene>
    <name evidence="4" type="ORF">EDD29_4763</name>
</gene>